<protein>
    <recommendedName>
        <fullName evidence="11">Palmitoyltransferase</fullName>
        <ecNumber evidence="11">2.3.1.225</ecNumber>
    </recommendedName>
</protein>
<keyword evidence="7" id="KW-0449">Lipoprotein</keyword>
<dbReference type="GO" id="GO:0005794">
    <property type="term" value="C:Golgi apparatus"/>
    <property type="evidence" value="ECO:0007669"/>
    <property type="project" value="TreeGrafter"/>
</dbReference>
<evidence type="ECO:0000256" key="6">
    <source>
        <dbReference type="ARBA" id="ARBA00023139"/>
    </source>
</evidence>
<feature type="transmembrane region" description="Helical" evidence="11">
    <location>
        <begin position="21"/>
        <end position="48"/>
    </location>
</feature>
<dbReference type="AlphaFoldDB" id="A0A6A6H275"/>
<feature type="domain" description="Palmitoyltransferase DHHC" evidence="13">
    <location>
        <begin position="171"/>
        <end position="288"/>
    </location>
</feature>
<keyword evidence="4 11" id="KW-1133">Transmembrane helix</keyword>
<comment type="subcellular location">
    <subcellularLocation>
        <location evidence="1">Membrane</location>
        <topology evidence="1">Multi-pass membrane protein</topology>
    </subcellularLocation>
</comment>
<sequence length="430" mass="48618">MQAVRDELAARRKIQVNNAAARFIPVFLIGIVGYVTWVVAVLISVHFYLDPSQGSARNGAGITILVLHFLLLAFLALNYFRLFHVLFTNNGFVPHRGQKPSSKSEANLETQTYHRSCAPTATARQSEGPDHGKTFLDFASILDGTKPPPPGTEEFYSRDIFVCDAQGLPIWCPTCANWKPDRTHHCSDVGRCVRKLDHFCPWVGGVVSETNFKFFIQFNLFAAIFSTYVLIVCAYSFADNKRLHHPTNTFWVVALGLSAFFAFFTFGMFLNSTHLAMKNLTTVEAIDKRHRTYFLAIALSRQPEESLSSTTTPSQVQTITYPLFPKSSTNSSPENNEKNMESTRSQSKTFAIIQTSPGDNPWDLGPYENFKNVMGDRWWDWLLPLRYSPLCDHKSSISEFPFGPVVDSLKKEYGMIPAGSKVRTRRRRRT</sequence>
<feature type="transmembrane region" description="Helical" evidence="11">
    <location>
        <begin position="60"/>
        <end position="80"/>
    </location>
</feature>
<dbReference type="PANTHER" id="PTHR22883">
    <property type="entry name" value="ZINC FINGER DHHC DOMAIN CONTAINING PROTEIN"/>
    <property type="match status" value="1"/>
</dbReference>
<evidence type="ECO:0000256" key="4">
    <source>
        <dbReference type="ARBA" id="ARBA00022989"/>
    </source>
</evidence>
<comment type="similarity">
    <text evidence="9">Belongs to the DHHC palmitoyltransferase family. PFA5 subfamily.</text>
</comment>
<evidence type="ECO:0000313" key="15">
    <source>
        <dbReference type="Proteomes" id="UP000800092"/>
    </source>
</evidence>
<proteinExistence type="inferred from homology"/>
<evidence type="ECO:0000256" key="2">
    <source>
        <dbReference type="ARBA" id="ARBA00022679"/>
    </source>
</evidence>
<dbReference type="GO" id="GO:0005783">
    <property type="term" value="C:endoplasmic reticulum"/>
    <property type="evidence" value="ECO:0007669"/>
    <property type="project" value="TreeGrafter"/>
</dbReference>
<feature type="transmembrane region" description="Helical" evidence="11">
    <location>
        <begin position="250"/>
        <end position="270"/>
    </location>
</feature>
<keyword evidence="8 11" id="KW-0012">Acyltransferase</keyword>
<name>A0A6A6H275_VIRVR</name>
<dbReference type="InterPro" id="IPR039859">
    <property type="entry name" value="PFA4/ZDH16/20/ERF2-like"/>
</dbReference>
<dbReference type="PANTHER" id="PTHR22883:SF23">
    <property type="entry name" value="PALMITOYLTRANSFERASE ZDHHC6"/>
    <property type="match status" value="1"/>
</dbReference>
<evidence type="ECO:0000256" key="7">
    <source>
        <dbReference type="ARBA" id="ARBA00023288"/>
    </source>
</evidence>
<evidence type="ECO:0000256" key="3">
    <source>
        <dbReference type="ARBA" id="ARBA00022692"/>
    </source>
</evidence>
<evidence type="ECO:0000256" key="8">
    <source>
        <dbReference type="ARBA" id="ARBA00023315"/>
    </source>
</evidence>
<evidence type="ECO:0000256" key="12">
    <source>
        <dbReference type="SAM" id="MobiDB-lite"/>
    </source>
</evidence>
<feature type="region of interest" description="Disordered" evidence="12">
    <location>
        <begin position="323"/>
        <end position="347"/>
    </location>
</feature>
<dbReference type="InterPro" id="IPR001594">
    <property type="entry name" value="Palmitoyltrfase_DHHC"/>
</dbReference>
<dbReference type="OrthoDB" id="331948at2759"/>
<dbReference type="Proteomes" id="UP000800092">
    <property type="component" value="Unassembled WGS sequence"/>
</dbReference>
<keyword evidence="15" id="KW-1185">Reference proteome</keyword>
<dbReference type="EC" id="2.3.1.225" evidence="11"/>
<comment type="domain">
    <text evidence="11">The DHHC domain is required for palmitoyltransferase activity.</text>
</comment>
<dbReference type="GO" id="GO:0006612">
    <property type="term" value="P:protein targeting to membrane"/>
    <property type="evidence" value="ECO:0007669"/>
    <property type="project" value="TreeGrafter"/>
</dbReference>
<evidence type="ECO:0000256" key="9">
    <source>
        <dbReference type="ARBA" id="ARBA00038298"/>
    </source>
</evidence>
<dbReference type="EMBL" id="ML991818">
    <property type="protein sequence ID" value="KAF2232135.1"/>
    <property type="molecule type" value="Genomic_DNA"/>
</dbReference>
<dbReference type="Pfam" id="PF01529">
    <property type="entry name" value="DHHC"/>
    <property type="match status" value="1"/>
</dbReference>
<reference evidence="14" key="1">
    <citation type="journal article" date="2020" name="Stud. Mycol.">
        <title>101 Dothideomycetes genomes: a test case for predicting lifestyles and emergence of pathogens.</title>
        <authorList>
            <person name="Haridas S."/>
            <person name="Albert R."/>
            <person name="Binder M."/>
            <person name="Bloem J."/>
            <person name="Labutti K."/>
            <person name="Salamov A."/>
            <person name="Andreopoulos B."/>
            <person name="Baker S."/>
            <person name="Barry K."/>
            <person name="Bills G."/>
            <person name="Bluhm B."/>
            <person name="Cannon C."/>
            <person name="Castanera R."/>
            <person name="Culley D."/>
            <person name="Daum C."/>
            <person name="Ezra D."/>
            <person name="Gonzalez J."/>
            <person name="Henrissat B."/>
            <person name="Kuo A."/>
            <person name="Liang C."/>
            <person name="Lipzen A."/>
            <person name="Lutzoni F."/>
            <person name="Magnuson J."/>
            <person name="Mondo S."/>
            <person name="Nolan M."/>
            <person name="Ohm R."/>
            <person name="Pangilinan J."/>
            <person name="Park H.-J."/>
            <person name="Ramirez L."/>
            <person name="Alfaro M."/>
            <person name="Sun H."/>
            <person name="Tritt A."/>
            <person name="Yoshinaga Y."/>
            <person name="Zwiers L.-H."/>
            <person name="Turgeon B."/>
            <person name="Goodwin S."/>
            <person name="Spatafora J."/>
            <person name="Crous P."/>
            <person name="Grigoriev I."/>
        </authorList>
    </citation>
    <scope>NUCLEOTIDE SEQUENCE</scope>
    <source>
        <strain evidence="14">Tuck. ex Michener</strain>
    </source>
</reference>
<keyword evidence="5 11" id="KW-0472">Membrane</keyword>
<evidence type="ECO:0000256" key="1">
    <source>
        <dbReference type="ARBA" id="ARBA00004141"/>
    </source>
</evidence>
<dbReference type="GO" id="GO:0019706">
    <property type="term" value="F:protein-cysteine S-palmitoyltransferase activity"/>
    <property type="evidence" value="ECO:0007669"/>
    <property type="project" value="UniProtKB-EC"/>
</dbReference>
<feature type="transmembrane region" description="Helical" evidence="11">
    <location>
        <begin position="218"/>
        <end position="238"/>
    </location>
</feature>
<organism evidence="14 15">
    <name type="scientific">Viridothelium virens</name>
    <name type="common">Speckled blister lichen</name>
    <name type="synonym">Trypethelium virens</name>
    <dbReference type="NCBI Taxonomy" id="1048519"/>
    <lineage>
        <taxon>Eukaryota</taxon>
        <taxon>Fungi</taxon>
        <taxon>Dikarya</taxon>
        <taxon>Ascomycota</taxon>
        <taxon>Pezizomycotina</taxon>
        <taxon>Dothideomycetes</taxon>
        <taxon>Dothideomycetes incertae sedis</taxon>
        <taxon>Trypetheliales</taxon>
        <taxon>Trypetheliaceae</taxon>
        <taxon>Viridothelium</taxon>
    </lineage>
</organism>
<evidence type="ECO:0000259" key="13">
    <source>
        <dbReference type="Pfam" id="PF01529"/>
    </source>
</evidence>
<comment type="catalytic activity">
    <reaction evidence="10 11">
        <text>L-cysteinyl-[protein] + hexadecanoyl-CoA = S-hexadecanoyl-L-cysteinyl-[protein] + CoA</text>
        <dbReference type="Rhea" id="RHEA:36683"/>
        <dbReference type="Rhea" id="RHEA-COMP:10131"/>
        <dbReference type="Rhea" id="RHEA-COMP:11032"/>
        <dbReference type="ChEBI" id="CHEBI:29950"/>
        <dbReference type="ChEBI" id="CHEBI:57287"/>
        <dbReference type="ChEBI" id="CHEBI:57379"/>
        <dbReference type="ChEBI" id="CHEBI:74151"/>
        <dbReference type="EC" id="2.3.1.225"/>
    </reaction>
</comment>
<keyword evidence="2 11" id="KW-0808">Transferase</keyword>
<dbReference type="GO" id="GO:0016020">
    <property type="term" value="C:membrane"/>
    <property type="evidence" value="ECO:0007669"/>
    <property type="project" value="UniProtKB-SubCell"/>
</dbReference>
<evidence type="ECO:0000256" key="11">
    <source>
        <dbReference type="RuleBase" id="RU079119"/>
    </source>
</evidence>
<evidence type="ECO:0000256" key="5">
    <source>
        <dbReference type="ARBA" id="ARBA00023136"/>
    </source>
</evidence>
<accession>A0A6A6H275</accession>
<keyword evidence="3 11" id="KW-0812">Transmembrane</keyword>
<evidence type="ECO:0000256" key="10">
    <source>
        <dbReference type="ARBA" id="ARBA00048048"/>
    </source>
</evidence>
<feature type="compositionally biased region" description="Polar residues" evidence="12">
    <location>
        <begin position="323"/>
        <end position="334"/>
    </location>
</feature>
<evidence type="ECO:0000313" key="14">
    <source>
        <dbReference type="EMBL" id="KAF2232135.1"/>
    </source>
</evidence>
<gene>
    <name evidence="14" type="ORF">EV356DRAFT_534809</name>
</gene>
<keyword evidence="6" id="KW-0564">Palmitate</keyword>
<dbReference type="PROSITE" id="PS50216">
    <property type="entry name" value="DHHC"/>
    <property type="match status" value="1"/>
</dbReference>